<dbReference type="Gene3D" id="3.40.630.10">
    <property type="entry name" value="Zn peptidases"/>
    <property type="match status" value="1"/>
</dbReference>
<feature type="binding site" evidence="1">
    <location>
        <position position="159"/>
    </location>
    <ligand>
        <name>Mn(2+)</name>
        <dbReference type="ChEBI" id="CHEBI:29035"/>
        <label>2</label>
    </ligand>
</feature>
<keyword evidence="4" id="KW-1185">Reference proteome</keyword>
<comment type="caution">
    <text evidence="3">The sequence shown here is derived from an EMBL/GenBank/DDBJ whole genome shotgun (WGS) entry which is preliminary data.</text>
</comment>
<dbReference type="InterPro" id="IPR002933">
    <property type="entry name" value="Peptidase_M20"/>
</dbReference>
<evidence type="ECO:0000313" key="4">
    <source>
        <dbReference type="Proteomes" id="UP001286174"/>
    </source>
</evidence>
<accession>A0AB35U981</accession>
<name>A0AB35U981_9FIRM</name>
<dbReference type="SUPFAM" id="SSF53187">
    <property type="entry name" value="Zn-dependent exopeptidases"/>
    <property type="match status" value="1"/>
</dbReference>
<dbReference type="PANTHER" id="PTHR11014:SF63">
    <property type="entry name" value="METALLOPEPTIDASE, PUTATIVE (AFU_ORTHOLOGUE AFUA_6G09600)-RELATED"/>
    <property type="match status" value="1"/>
</dbReference>
<dbReference type="Proteomes" id="UP001286174">
    <property type="component" value="Unassembled WGS sequence"/>
</dbReference>
<dbReference type="CDD" id="cd03886">
    <property type="entry name" value="M20_Acy1"/>
    <property type="match status" value="1"/>
</dbReference>
<evidence type="ECO:0000256" key="1">
    <source>
        <dbReference type="PIRSR" id="PIRSR005962-1"/>
    </source>
</evidence>
<proteinExistence type="predicted"/>
<feature type="binding site" evidence="1">
    <location>
        <position position="99"/>
    </location>
    <ligand>
        <name>Mn(2+)</name>
        <dbReference type="ChEBI" id="CHEBI:29035"/>
        <label>2</label>
    </ligand>
</feature>
<gene>
    <name evidence="3" type="ORF">MOZ60_08825</name>
</gene>
<dbReference type="InterPro" id="IPR017439">
    <property type="entry name" value="Amidohydrolase"/>
</dbReference>
<dbReference type="Pfam" id="PF01546">
    <property type="entry name" value="Peptidase_M20"/>
    <property type="match status" value="1"/>
</dbReference>
<feature type="domain" description="Peptidase M20 dimerisation" evidence="2">
    <location>
        <begin position="180"/>
        <end position="275"/>
    </location>
</feature>
<evidence type="ECO:0000259" key="2">
    <source>
        <dbReference type="Pfam" id="PF07687"/>
    </source>
</evidence>
<feature type="binding site" evidence="1">
    <location>
        <position position="135"/>
    </location>
    <ligand>
        <name>Mn(2+)</name>
        <dbReference type="ChEBI" id="CHEBI:29035"/>
        <label>2</label>
    </ligand>
</feature>
<dbReference type="AlphaFoldDB" id="A0AB35U981"/>
<keyword evidence="1" id="KW-0479">Metal-binding</keyword>
<dbReference type="RefSeq" id="WP_370596405.1">
    <property type="nucleotide sequence ID" value="NZ_JALBUR010000025.1"/>
</dbReference>
<evidence type="ECO:0000313" key="3">
    <source>
        <dbReference type="EMBL" id="MDX8420195.1"/>
    </source>
</evidence>
<dbReference type="InterPro" id="IPR011650">
    <property type="entry name" value="Peptidase_M20_dimer"/>
</dbReference>
<feature type="binding site" evidence="1">
    <location>
        <position position="101"/>
    </location>
    <ligand>
        <name>Mn(2+)</name>
        <dbReference type="ChEBI" id="CHEBI:29035"/>
        <label>2</label>
    </ligand>
</feature>
<dbReference type="SUPFAM" id="SSF55031">
    <property type="entry name" value="Bacterial exopeptidase dimerisation domain"/>
    <property type="match status" value="1"/>
</dbReference>
<reference evidence="3 4" key="1">
    <citation type="submission" date="2022-03" db="EMBL/GenBank/DDBJ databases">
        <title>Novel taxa within the pig intestine.</title>
        <authorList>
            <person name="Wylensek D."/>
            <person name="Bishof K."/>
            <person name="Afrizal A."/>
            <person name="Clavel T."/>
        </authorList>
    </citation>
    <scope>NUCLEOTIDE SEQUENCE [LARGE SCALE GENOMIC DNA]</scope>
    <source>
        <strain evidence="3 4">CLA-KB-P133</strain>
    </source>
</reference>
<protein>
    <submittedName>
        <fullName evidence="3">M20 family metallopeptidase</fullName>
    </submittedName>
</protein>
<dbReference type="NCBIfam" id="TIGR01891">
    <property type="entry name" value="amidohydrolases"/>
    <property type="match status" value="1"/>
</dbReference>
<dbReference type="InterPro" id="IPR036264">
    <property type="entry name" value="Bact_exopeptidase_dim_dom"/>
</dbReference>
<sequence length="382" mass="41502">MHDWKKEAEDLLPMMIDLRRQFHAHPELGNHEQETDQRIERILDDLDIPHTRICGTGITGTIGAGKPCVLLRADIDALPIKEETQLPYASCHEGIMHACGHDLHMAALLGALAILKKHEDWYTGSVRFVFQPDEEGDGGAQRMIQAGVLDGVSAVFGLHCDPTLPAGTIGYKPGGFYAAAATFDVTVNGQGCHGAQPEKGTDSLYAAARMCCALKEMTQGEGENRQVVTIGSLHGGNVRNVIPSSTSFAGIIRVCSTAKRKQLMQEAQQKIQNIASALSVQAEIHMHEGYPGVVNSLKETQLVQKTAETLLGKEHCIQEEAVMTTEDFGYYLLERPGSFYHFGTGIGPGLHSPLFCPDENCLAIGAMMHAAIVEAYGKEQKQ</sequence>
<dbReference type="PANTHER" id="PTHR11014">
    <property type="entry name" value="PEPTIDASE M20 FAMILY MEMBER"/>
    <property type="match status" value="1"/>
</dbReference>
<dbReference type="GO" id="GO:0016787">
    <property type="term" value="F:hydrolase activity"/>
    <property type="evidence" value="ECO:0007669"/>
    <property type="project" value="InterPro"/>
</dbReference>
<dbReference type="Gene3D" id="3.30.70.360">
    <property type="match status" value="1"/>
</dbReference>
<dbReference type="Pfam" id="PF07687">
    <property type="entry name" value="M20_dimer"/>
    <property type="match status" value="1"/>
</dbReference>
<dbReference type="PIRSF" id="PIRSF005962">
    <property type="entry name" value="Pept_M20D_amidohydro"/>
    <property type="match status" value="1"/>
</dbReference>
<dbReference type="EMBL" id="JALBUR010000025">
    <property type="protein sequence ID" value="MDX8420195.1"/>
    <property type="molecule type" value="Genomic_DNA"/>
</dbReference>
<feature type="binding site" evidence="1">
    <location>
        <position position="351"/>
    </location>
    <ligand>
        <name>Mn(2+)</name>
        <dbReference type="ChEBI" id="CHEBI:29035"/>
        <label>2</label>
    </ligand>
</feature>
<keyword evidence="1" id="KW-0464">Manganese</keyword>
<dbReference type="GO" id="GO:0046872">
    <property type="term" value="F:metal ion binding"/>
    <property type="evidence" value="ECO:0007669"/>
    <property type="project" value="UniProtKB-KW"/>
</dbReference>
<organism evidence="3 4">
    <name type="scientific">Grylomicrobium aquisgranensis</name>
    <dbReference type="NCBI Taxonomy" id="2926318"/>
    <lineage>
        <taxon>Bacteria</taxon>
        <taxon>Bacillati</taxon>
        <taxon>Bacillota</taxon>
        <taxon>Erysipelotrichia</taxon>
        <taxon>Erysipelotrichales</taxon>
        <taxon>Erysipelotrichaceae</taxon>
        <taxon>Grylomicrobium</taxon>
    </lineage>
</organism>
<comment type="cofactor">
    <cofactor evidence="1">
        <name>Mn(2+)</name>
        <dbReference type="ChEBI" id="CHEBI:29035"/>
    </cofactor>
    <text evidence="1">The Mn(2+) ion enhances activity.</text>
</comment>